<dbReference type="Pfam" id="PF17921">
    <property type="entry name" value="Integrase_H2C2"/>
    <property type="match status" value="1"/>
</dbReference>
<keyword evidence="1" id="KW-0808">Transferase</keyword>
<dbReference type="InterPro" id="IPR041373">
    <property type="entry name" value="RT_RNaseH"/>
</dbReference>
<evidence type="ECO:0000256" key="3">
    <source>
        <dbReference type="ARBA" id="ARBA00022722"/>
    </source>
</evidence>
<sequence length="458" mass="52208">MPFGLCNAPSTFQAAMNEIFRSYLRGFILVFFDDILIYSKTWAAHLDHLRRTLQILQEHRFHIKPSKCFFALTEVEYLGHYISNEGVRVDPRKIEAMCQWPRPTSINALREFVGLTGYYRKFVREYGLIARPLTQLLKKGQFSWSSEATLAFENLKKAVSTTPVLALPDFTKEFCIETDASGQGIGAVLSQGRWPIAFMSKALGPTKQAWSTYAKEMLAVLEAVRIWRTYLLGRRFIIYTDQKSLRHLIEQRITTPEQQKWIAKLLGFDYEIIYKPGATNKVADALSRREHLEKGAELTAISGPLWEVWNEIRTLTQEDTRLQEIHSKILNKEAEVADYEFRNGCILFQGKVLIPGNQSLRKKLIHEFHNTPAGGHSGMLRTFNRLNQIFTWPGMRGAVSQYVRECEVCQRTKINSLAPGGLLSPLPIPTAVWADVTMDFIEGLPTSGGKNSIFVIVD</sequence>
<dbReference type="SUPFAM" id="SSF56672">
    <property type="entry name" value="DNA/RNA polymerases"/>
    <property type="match status" value="1"/>
</dbReference>
<evidence type="ECO:0000256" key="1">
    <source>
        <dbReference type="ARBA" id="ARBA00022679"/>
    </source>
</evidence>
<accession>A0AAV0DZS7</accession>
<dbReference type="FunFam" id="1.10.340.70:FF:000001">
    <property type="entry name" value="Retrovirus-related Pol polyprotein from transposon gypsy-like Protein"/>
    <property type="match status" value="1"/>
</dbReference>
<keyword evidence="3" id="KW-0540">Nuclease</keyword>
<dbReference type="Proteomes" id="UP001152523">
    <property type="component" value="Unassembled WGS sequence"/>
</dbReference>
<reference evidence="8" key="1">
    <citation type="submission" date="2022-07" db="EMBL/GenBank/DDBJ databases">
        <authorList>
            <person name="Macas J."/>
            <person name="Novak P."/>
            <person name="Neumann P."/>
        </authorList>
    </citation>
    <scope>NUCLEOTIDE SEQUENCE</scope>
</reference>
<evidence type="ECO:0000313" key="8">
    <source>
        <dbReference type="EMBL" id="CAH9112482.1"/>
    </source>
</evidence>
<dbReference type="Gene3D" id="3.30.70.270">
    <property type="match status" value="2"/>
</dbReference>
<dbReference type="InterPro" id="IPR000477">
    <property type="entry name" value="RT_dom"/>
</dbReference>
<name>A0AAV0DZS7_9ASTE</name>
<evidence type="ECO:0000256" key="5">
    <source>
        <dbReference type="ARBA" id="ARBA00022801"/>
    </source>
</evidence>
<dbReference type="InterPro" id="IPR043502">
    <property type="entry name" value="DNA/RNA_pol_sf"/>
</dbReference>
<dbReference type="GO" id="GO:0016787">
    <property type="term" value="F:hydrolase activity"/>
    <property type="evidence" value="ECO:0007669"/>
    <property type="project" value="UniProtKB-KW"/>
</dbReference>
<dbReference type="AlphaFoldDB" id="A0AAV0DZS7"/>
<dbReference type="InterPro" id="IPR050951">
    <property type="entry name" value="Retrovirus_Pol_polyprotein"/>
</dbReference>
<evidence type="ECO:0000256" key="6">
    <source>
        <dbReference type="ARBA" id="ARBA00022918"/>
    </source>
</evidence>
<feature type="domain" description="Reverse transcriptase" evidence="7">
    <location>
        <begin position="1"/>
        <end position="82"/>
    </location>
</feature>
<comment type="caution">
    <text evidence="8">The sequence shown here is derived from an EMBL/GenBank/DDBJ whole genome shotgun (WGS) entry which is preliminary data.</text>
</comment>
<evidence type="ECO:0000259" key="7">
    <source>
        <dbReference type="PROSITE" id="PS50878"/>
    </source>
</evidence>
<evidence type="ECO:0000256" key="2">
    <source>
        <dbReference type="ARBA" id="ARBA00022695"/>
    </source>
</evidence>
<organism evidence="8 9">
    <name type="scientific">Cuscuta epithymum</name>
    <dbReference type="NCBI Taxonomy" id="186058"/>
    <lineage>
        <taxon>Eukaryota</taxon>
        <taxon>Viridiplantae</taxon>
        <taxon>Streptophyta</taxon>
        <taxon>Embryophyta</taxon>
        <taxon>Tracheophyta</taxon>
        <taxon>Spermatophyta</taxon>
        <taxon>Magnoliopsida</taxon>
        <taxon>eudicotyledons</taxon>
        <taxon>Gunneridae</taxon>
        <taxon>Pentapetalae</taxon>
        <taxon>asterids</taxon>
        <taxon>lamiids</taxon>
        <taxon>Solanales</taxon>
        <taxon>Convolvulaceae</taxon>
        <taxon>Cuscuteae</taxon>
        <taxon>Cuscuta</taxon>
        <taxon>Cuscuta subgen. Cuscuta</taxon>
    </lineage>
</organism>
<dbReference type="InterPro" id="IPR041588">
    <property type="entry name" value="Integrase_H2C2"/>
</dbReference>
<dbReference type="PROSITE" id="PS50878">
    <property type="entry name" value="RT_POL"/>
    <property type="match status" value="1"/>
</dbReference>
<dbReference type="Gene3D" id="3.10.20.370">
    <property type="match status" value="1"/>
</dbReference>
<dbReference type="InterPro" id="IPR043128">
    <property type="entry name" value="Rev_trsase/Diguanyl_cyclase"/>
</dbReference>
<dbReference type="GO" id="GO:0003964">
    <property type="term" value="F:RNA-directed DNA polymerase activity"/>
    <property type="evidence" value="ECO:0007669"/>
    <property type="project" value="UniProtKB-KW"/>
</dbReference>
<dbReference type="FunFam" id="3.30.70.270:FF:000020">
    <property type="entry name" value="Transposon Tf2-6 polyprotein-like Protein"/>
    <property type="match status" value="1"/>
</dbReference>
<keyword evidence="6" id="KW-0695">RNA-directed DNA polymerase</keyword>
<keyword evidence="2" id="KW-0548">Nucleotidyltransferase</keyword>
<dbReference type="Pfam" id="PF00078">
    <property type="entry name" value="RVT_1"/>
    <property type="match status" value="1"/>
</dbReference>
<keyword evidence="9" id="KW-1185">Reference proteome</keyword>
<evidence type="ECO:0000313" key="9">
    <source>
        <dbReference type="Proteomes" id="UP001152523"/>
    </source>
</evidence>
<dbReference type="PANTHER" id="PTHR37984:SF5">
    <property type="entry name" value="PROTEIN NYNRIN-LIKE"/>
    <property type="match status" value="1"/>
</dbReference>
<dbReference type="CDD" id="cd09274">
    <property type="entry name" value="RNase_HI_RT_Ty3"/>
    <property type="match status" value="1"/>
</dbReference>
<gene>
    <name evidence="8" type="ORF">CEPIT_LOCUS19958</name>
</gene>
<proteinExistence type="predicted"/>
<dbReference type="Pfam" id="PF17917">
    <property type="entry name" value="RT_RNaseH"/>
    <property type="match status" value="1"/>
</dbReference>
<dbReference type="Gene3D" id="1.10.340.70">
    <property type="match status" value="1"/>
</dbReference>
<dbReference type="CDD" id="cd01647">
    <property type="entry name" value="RT_LTR"/>
    <property type="match status" value="1"/>
</dbReference>
<dbReference type="GO" id="GO:0004519">
    <property type="term" value="F:endonuclease activity"/>
    <property type="evidence" value="ECO:0007669"/>
    <property type="project" value="UniProtKB-KW"/>
</dbReference>
<protein>
    <recommendedName>
        <fullName evidence="7">Reverse transcriptase domain-containing protein</fullName>
    </recommendedName>
</protein>
<keyword evidence="5" id="KW-0378">Hydrolase</keyword>
<dbReference type="EMBL" id="CAMAPF010000198">
    <property type="protein sequence ID" value="CAH9112482.1"/>
    <property type="molecule type" value="Genomic_DNA"/>
</dbReference>
<evidence type="ECO:0000256" key="4">
    <source>
        <dbReference type="ARBA" id="ARBA00022759"/>
    </source>
</evidence>
<dbReference type="PANTHER" id="PTHR37984">
    <property type="entry name" value="PROTEIN CBG26694"/>
    <property type="match status" value="1"/>
</dbReference>
<dbReference type="FunFam" id="3.30.70.270:FF:000003">
    <property type="entry name" value="Transposon Ty3-G Gag-Pol polyprotein"/>
    <property type="match status" value="1"/>
</dbReference>
<keyword evidence="4" id="KW-0255">Endonuclease</keyword>